<reference evidence="3 4" key="1">
    <citation type="submission" date="2018-06" db="EMBL/GenBank/DDBJ databases">
        <title>Comparative genomics reveals the genomic features of Rhizophagus irregularis, R. cerebriforme, R. diaphanum and Gigaspora rosea, and their symbiotic lifestyle signature.</title>
        <authorList>
            <person name="Morin E."/>
            <person name="San Clemente H."/>
            <person name="Chen E.C.H."/>
            <person name="De La Providencia I."/>
            <person name="Hainaut M."/>
            <person name="Kuo A."/>
            <person name="Kohler A."/>
            <person name="Murat C."/>
            <person name="Tang N."/>
            <person name="Roy S."/>
            <person name="Loubradou J."/>
            <person name="Henrissat B."/>
            <person name="Grigoriev I.V."/>
            <person name="Corradi N."/>
            <person name="Roux C."/>
            <person name="Martin F.M."/>
        </authorList>
    </citation>
    <scope>NUCLEOTIDE SEQUENCE [LARGE SCALE GENOMIC DNA]</scope>
    <source>
        <strain evidence="3 4">DAOM 227022</strain>
    </source>
</reference>
<comment type="caution">
    <text evidence="3">The sequence shown here is derived from an EMBL/GenBank/DDBJ whole genome shotgun (WGS) entry which is preliminary data.</text>
</comment>
<evidence type="ECO:0008006" key="5">
    <source>
        <dbReference type="Google" id="ProtNLM"/>
    </source>
</evidence>
<keyword evidence="1" id="KW-0472">Membrane</keyword>
<evidence type="ECO:0000313" key="3">
    <source>
        <dbReference type="EMBL" id="RIA87717.1"/>
    </source>
</evidence>
<accession>A0A397SUY9</accession>
<keyword evidence="4" id="KW-1185">Reference proteome</keyword>
<keyword evidence="1" id="KW-1133">Transmembrane helix</keyword>
<dbReference type="OrthoDB" id="73465at2759"/>
<keyword evidence="2" id="KW-0732">Signal</keyword>
<evidence type="ECO:0000256" key="1">
    <source>
        <dbReference type="SAM" id="Phobius"/>
    </source>
</evidence>
<dbReference type="EMBL" id="QKYT01000296">
    <property type="protein sequence ID" value="RIA87717.1"/>
    <property type="molecule type" value="Genomic_DNA"/>
</dbReference>
<feature type="signal peptide" evidence="2">
    <location>
        <begin position="1"/>
        <end position="22"/>
    </location>
</feature>
<keyword evidence="1" id="KW-0812">Transmembrane</keyword>
<organism evidence="3 4">
    <name type="scientific">Glomus cerebriforme</name>
    <dbReference type="NCBI Taxonomy" id="658196"/>
    <lineage>
        <taxon>Eukaryota</taxon>
        <taxon>Fungi</taxon>
        <taxon>Fungi incertae sedis</taxon>
        <taxon>Mucoromycota</taxon>
        <taxon>Glomeromycotina</taxon>
        <taxon>Glomeromycetes</taxon>
        <taxon>Glomerales</taxon>
        <taxon>Glomeraceae</taxon>
        <taxon>Glomus</taxon>
    </lineage>
</organism>
<dbReference type="AlphaFoldDB" id="A0A397SUY9"/>
<evidence type="ECO:0000313" key="4">
    <source>
        <dbReference type="Proteomes" id="UP000265703"/>
    </source>
</evidence>
<name>A0A397SUY9_9GLOM</name>
<dbReference type="STRING" id="658196.A0A397SUY9"/>
<feature type="transmembrane region" description="Helical" evidence="1">
    <location>
        <begin position="430"/>
        <end position="451"/>
    </location>
</feature>
<sequence>MVSSNYFIILIGLTWLIQITISEKCLEYLSPIYRYKIKVVDCPIVSSNNKRQTIPTDNMLTINFNCLIDDNILCNKVENVLVTAGKFITATLNLKSAVNLDAQFVNFCSTYGDCGNQKVILGATRPGRMIPLVDTDGKIRFYPQALLKQMDLPAEHPQLGPNDIVTIFNSDVTYWFEGDPSSTLSNSPDMLYVVVHELIHGLGFTTAWTDYFNIQVLTPIIGQLAAEGQFFEFIFDKYLVLLPSGKTFTSIADELNKFPINVDMTKNDFINAFSKSPQFLIAQDAYNNAITHGTIGFLTKPNLPPNTPLTQDDVVILETSLVPFTRGSSIAHVDFQTYFSTSDFLMMYRYPKISLGEMMFRAGSANTTGPIGPKLRLLLEMLGYEVKKDYIPPVILSSLKSDNNPFNDTSNTSKSPNSSNTTNKKNDSSLITFNLALSLVCILLTLPIAFIKNVRY</sequence>
<protein>
    <recommendedName>
        <fullName evidence="5">Sequence orphan</fullName>
    </recommendedName>
</protein>
<dbReference type="Proteomes" id="UP000265703">
    <property type="component" value="Unassembled WGS sequence"/>
</dbReference>
<gene>
    <name evidence="3" type="ORF">C1645_877852</name>
</gene>
<feature type="chain" id="PRO_5017335262" description="Sequence orphan" evidence="2">
    <location>
        <begin position="23"/>
        <end position="456"/>
    </location>
</feature>
<proteinExistence type="predicted"/>
<evidence type="ECO:0000256" key="2">
    <source>
        <dbReference type="SAM" id="SignalP"/>
    </source>
</evidence>